<dbReference type="PANTHER" id="PTHR23090">
    <property type="entry name" value="NH 3 /GLUTAMINE-DEPENDENT NAD + SYNTHETASE"/>
    <property type="match status" value="1"/>
</dbReference>
<dbReference type="InterPro" id="IPR014729">
    <property type="entry name" value="Rossmann-like_a/b/a_fold"/>
</dbReference>
<dbReference type="InterPro" id="IPR003694">
    <property type="entry name" value="NAD_synthase"/>
</dbReference>
<comment type="similarity">
    <text evidence="1 8 9">Belongs to the NAD synthetase family.</text>
</comment>
<keyword evidence="3 8" id="KW-0479">Metal-binding</keyword>
<dbReference type="OrthoDB" id="3266517at2"/>
<keyword evidence="4 8" id="KW-0547">Nucleotide-binding</keyword>
<comment type="function">
    <text evidence="8">Catalyzes the ATP-dependent amidation of deamido-NAD to form NAD. Uses ammonia as a nitrogen source.</text>
</comment>
<dbReference type="GO" id="GO:0005524">
    <property type="term" value="F:ATP binding"/>
    <property type="evidence" value="ECO:0007669"/>
    <property type="project" value="UniProtKB-UniRule"/>
</dbReference>
<evidence type="ECO:0000256" key="8">
    <source>
        <dbReference type="HAMAP-Rule" id="MF_00193"/>
    </source>
</evidence>
<proteinExistence type="inferred from homology"/>
<feature type="binding site" evidence="8">
    <location>
        <position position="216"/>
    </location>
    <ligand>
        <name>ATP</name>
        <dbReference type="ChEBI" id="CHEBI:30616"/>
    </ligand>
</feature>
<keyword evidence="7 8" id="KW-0520">NAD</keyword>
<dbReference type="Proteomes" id="UP000093985">
    <property type="component" value="Unassembled WGS sequence"/>
</dbReference>
<feature type="binding site" evidence="8">
    <location>
        <position position="185"/>
    </location>
    <ligand>
        <name>deamido-NAD(+)</name>
        <dbReference type="ChEBI" id="CHEBI:58437"/>
        <note>ligand shared between two neighboring subunits</note>
    </ligand>
</feature>
<feature type="binding site" evidence="8">
    <location>
        <begin position="49"/>
        <end position="56"/>
    </location>
    <ligand>
        <name>ATP</name>
        <dbReference type="ChEBI" id="CHEBI:30616"/>
    </ligand>
</feature>
<feature type="binding site" evidence="8">
    <location>
        <position position="165"/>
    </location>
    <ligand>
        <name>ATP</name>
        <dbReference type="ChEBI" id="CHEBI:30616"/>
    </ligand>
</feature>
<organism evidence="12 13">
    <name type="scientific">Mycolicibacter sinensis (strain JDM601)</name>
    <name type="common">Mycobacterium sinense</name>
    <dbReference type="NCBI Taxonomy" id="875328"/>
    <lineage>
        <taxon>Bacteria</taxon>
        <taxon>Bacillati</taxon>
        <taxon>Actinomycetota</taxon>
        <taxon>Actinomycetes</taxon>
        <taxon>Mycobacteriales</taxon>
        <taxon>Mycobacteriaceae</taxon>
        <taxon>Mycolicibacter</taxon>
    </lineage>
</organism>
<dbReference type="Gene3D" id="3.40.50.620">
    <property type="entry name" value="HUPs"/>
    <property type="match status" value="1"/>
</dbReference>
<evidence type="ECO:0000256" key="6">
    <source>
        <dbReference type="ARBA" id="ARBA00022842"/>
    </source>
</evidence>
<dbReference type="RefSeq" id="WP_064855518.1">
    <property type="nucleotide sequence ID" value="NZ_LZIM01000042.1"/>
</dbReference>
<dbReference type="GO" id="GO:0009435">
    <property type="term" value="P:NAD+ biosynthetic process"/>
    <property type="evidence" value="ECO:0007669"/>
    <property type="project" value="UniProtKB-UniRule"/>
</dbReference>
<comment type="pathway">
    <text evidence="8">Cofactor biosynthesis; NAD(+) biosynthesis; NAD(+) from deamido-NAD(+) (ammonia route): step 1/1.</text>
</comment>
<dbReference type="UniPathway" id="UPA00253">
    <property type="reaction ID" value="UER00333"/>
</dbReference>
<feature type="binding site" description="in other chain" evidence="8">
    <location>
        <position position="145"/>
    </location>
    <ligand>
        <name>deamido-NAD(+)</name>
        <dbReference type="ChEBI" id="CHEBI:58437"/>
        <note>ligand shared between two neighboring subunits</note>
    </ligand>
</feature>
<dbReference type="NCBIfam" id="TIGR00552">
    <property type="entry name" value="nadE"/>
    <property type="match status" value="1"/>
</dbReference>
<dbReference type="PANTHER" id="PTHR23090:SF7">
    <property type="entry name" value="NH(3)-DEPENDENT NAD(+) SYNTHETASE"/>
    <property type="match status" value="1"/>
</dbReference>
<dbReference type="AlphaFoldDB" id="A0A1A2EFX3"/>
<evidence type="ECO:0000313" key="12">
    <source>
        <dbReference type="EMBL" id="OBG05239.1"/>
    </source>
</evidence>
<gene>
    <name evidence="8" type="primary">nadE</name>
    <name evidence="12" type="ORF">A5771_10795</name>
</gene>
<evidence type="ECO:0000256" key="10">
    <source>
        <dbReference type="RuleBase" id="RU003812"/>
    </source>
</evidence>
<feature type="binding site" evidence="8">
    <location>
        <position position="170"/>
    </location>
    <ligand>
        <name>Mg(2+)</name>
        <dbReference type="ChEBI" id="CHEBI:18420"/>
    </ligand>
</feature>
<dbReference type="GO" id="GO:0005737">
    <property type="term" value="C:cytoplasm"/>
    <property type="evidence" value="ECO:0007669"/>
    <property type="project" value="InterPro"/>
</dbReference>
<feature type="domain" description="NAD/GMP synthase" evidence="11">
    <location>
        <begin position="28"/>
        <end position="270"/>
    </location>
</feature>
<feature type="binding site" description="in other chain" evidence="8">
    <location>
        <begin position="265"/>
        <end position="266"/>
    </location>
    <ligand>
        <name>deamido-NAD(+)</name>
        <dbReference type="ChEBI" id="CHEBI:58437"/>
        <note>ligand shared between two neighboring subunits</note>
    </ligand>
</feature>
<dbReference type="EC" id="6.3.1.5" evidence="8 10"/>
<keyword evidence="2 8" id="KW-0436">Ligase</keyword>
<evidence type="ECO:0000256" key="9">
    <source>
        <dbReference type="RuleBase" id="RU003811"/>
    </source>
</evidence>
<evidence type="ECO:0000256" key="1">
    <source>
        <dbReference type="ARBA" id="ARBA00005859"/>
    </source>
</evidence>
<dbReference type="HAMAP" id="MF_00193">
    <property type="entry name" value="NadE_ammonia_dep"/>
    <property type="match status" value="1"/>
</dbReference>
<comment type="subunit">
    <text evidence="8">Homodimer.</text>
</comment>
<dbReference type="InterPro" id="IPR022926">
    <property type="entry name" value="NH(3)-dep_NAD(+)_synth"/>
</dbReference>
<evidence type="ECO:0000256" key="4">
    <source>
        <dbReference type="ARBA" id="ARBA00022741"/>
    </source>
</evidence>
<evidence type="ECO:0000313" key="13">
    <source>
        <dbReference type="Proteomes" id="UP000093985"/>
    </source>
</evidence>
<feature type="binding site" evidence="8">
    <location>
        <position position="194"/>
    </location>
    <ligand>
        <name>ATP</name>
        <dbReference type="ChEBI" id="CHEBI:30616"/>
    </ligand>
</feature>
<dbReference type="GO" id="GO:0004359">
    <property type="term" value="F:glutaminase activity"/>
    <property type="evidence" value="ECO:0007669"/>
    <property type="project" value="InterPro"/>
</dbReference>
<dbReference type="Pfam" id="PF02540">
    <property type="entry name" value="NAD_synthase"/>
    <property type="match status" value="1"/>
</dbReference>
<accession>A0A1A2EFX3</accession>
<feature type="binding site" description="in other chain" evidence="8">
    <location>
        <position position="178"/>
    </location>
    <ligand>
        <name>deamido-NAD(+)</name>
        <dbReference type="ChEBI" id="CHEBI:58437"/>
        <note>ligand shared between two neighboring subunits</note>
    </ligand>
</feature>
<dbReference type="NCBIfam" id="NF001979">
    <property type="entry name" value="PRK00768.1"/>
    <property type="match status" value="1"/>
</dbReference>
<dbReference type="CDD" id="cd00553">
    <property type="entry name" value="NAD_synthase"/>
    <property type="match status" value="1"/>
</dbReference>
<dbReference type="GO" id="GO:0046872">
    <property type="term" value="F:metal ion binding"/>
    <property type="evidence" value="ECO:0007669"/>
    <property type="project" value="UniProtKB-KW"/>
</dbReference>
<evidence type="ECO:0000256" key="7">
    <source>
        <dbReference type="ARBA" id="ARBA00023027"/>
    </source>
</evidence>
<dbReference type="GO" id="GO:0003952">
    <property type="term" value="F:NAD+ synthase (glutamine-hydrolyzing) activity"/>
    <property type="evidence" value="ECO:0007669"/>
    <property type="project" value="InterPro"/>
</dbReference>
<protein>
    <recommendedName>
        <fullName evidence="8 10">NH(3)-dependent NAD(+) synthetase</fullName>
        <ecNumber evidence="8 10">6.3.1.5</ecNumber>
    </recommendedName>
</protein>
<evidence type="ECO:0000256" key="5">
    <source>
        <dbReference type="ARBA" id="ARBA00022840"/>
    </source>
</evidence>
<dbReference type="InterPro" id="IPR022310">
    <property type="entry name" value="NAD/GMP_synthase"/>
</dbReference>
<feature type="binding site" evidence="8">
    <location>
        <position position="55"/>
    </location>
    <ligand>
        <name>Mg(2+)</name>
        <dbReference type="ChEBI" id="CHEBI:18420"/>
    </ligand>
</feature>
<dbReference type="GO" id="GO:0008795">
    <property type="term" value="F:NAD+ synthase activity"/>
    <property type="evidence" value="ECO:0007669"/>
    <property type="project" value="UniProtKB-UniRule"/>
</dbReference>
<dbReference type="SUPFAM" id="SSF52402">
    <property type="entry name" value="Adenine nucleotide alpha hydrolases-like"/>
    <property type="match status" value="1"/>
</dbReference>
<comment type="catalytic activity">
    <reaction evidence="8 10">
        <text>deamido-NAD(+) + NH4(+) + ATP = AMP + diphosphate + NAD(+) + H(+)</text>
        <dbReference type="Rhea" id="RHEA:21188"/>
        <dbReference type="ChEBI" id="CHEBI:15378"/>
        <dbReference type="ChEBI" id="CHEBI:28938"/>
        <dbReference type="ChEBI" id="CHEBI:30616"/>
        <dbReference type="ChEBI" id="CHEBI:33019"/>
        <dbReference type="ChEBI" id="CHEBI:57540"/>
        <dbReference type="ChEBI" id="CHEBI:58437"/>
        <dbReference type="ChEBI" id="CHEBI:456215"/>
        <dbReference type="EC" id="6.3.1.5"/>
    </reaction>
</comment>
<name>A0A1A2EFX3_MYCSD</name>
<keyword evidence="6 8" id="KW-0460">Magnesium</keyword>
<evidence type="ECO:0000259" key="11">
    <source>
        <dbReference type="Pfam" id="PF02540"/>
    </source>
</evidence>
<reference evidence="13" key="1">
    <citation type="submission" date="2016-06" db="EMBL/GenBank/DDBJ databases">
        <authorList>
            <person name="Sutton G."/>
            <person name="Brinkac L."/>
            <person name="Sanka R."/>
            <person name="Adams M."/>
            <person name="Lau E."/>
            <person name="Mehaffy C."/>
            <person name="Tameris M."/>
            <person name="Hatherill M."/>
            <person name="Hanekom W."/>
            <person name="Mahomed H."/>
            <person name="Mcshane H."/>
        </authorList>
    </citation>
    <scope>NUCLEOTIDE SEQUENCE [LARGE SCALE GENOMIC DNA]</scope>
    <source>
        <strain evidence="13">852014-51077_SCH5608930-a</strain>
    </source>
</reference>
<evidence type="ECO:0000256" key="3">
    <source>
        <dbReference type="ARBA" id="ARBA00022723"/>
    </source>
</evidence>
<evidence type="ECO:0000256" key="2">
    <source>
        <dbReference type="ARBA" id="ARBA00022598"/>
    </source>
</evidence>
<comment type="caution">
    <text evidence="12">The sequence shown here is derived from an EMBL/GenBank/DDBJ whole genome shotgun (WGS) entry which is preliminary data.</text>
</comment>
<dbReference type="EMBL" id="LZIN01000061">
    <property type="protein sequence ID" value="OBG05239.1"/>
    <property type="molecule type" value="Genomic_DNA"/>
</dbReference>
<keyword evidence="5 8" id="KW-0067">ATP-binding</keyword>
<sequence length="282" mass="30472">MTDSDTQQQRIIENLEIVADFDAARETERRIRFLAEYVRHTGTQGLVLGISGGVDSTVAGRLCQLACEQVRAEGGDATFVAIRLPYGVQKDEADANRAVAAIGADEVYTVNIKDAVDGMWDACLAAGVSISDDRHDFVKGNVKARERMIAQYTVAGARNMLVVGTDQAAEAVVGFFTKYGDGAADLTPLYGLPKRRVREIGRHLGLPANLIEKVPTADLEEDKPLIPDEVALGVRYAVVDDYLEGGDVDPADEATILGWYRRTGHKRALPVTPAGWDASRGA</sequence>